<evidence type="ECO:0000313" key="8">
    <source>
        <dbReference type="EMBL" id="KLT44711.1"/>
    </source>
</evidence>
<dbReference type="GO" id="GO:0016020">
    <property type="term" value="C:membrane"/>
    <property type="evidence" value="ECO:0007669"/>
    <property type="project" value="UniProtKB-SubCell"/>
</dbReference>
<evidence type="ECO:0000256" key="2">
    <source>
        <dbReference type="ARBA" id="ARBA00022448"/>
    </source>
</evidence>
<dbReference type="PROSITE" id="PS50850">
    <property type="entry name" value="MFS"/>
    <property type="match status" value="1"/>
</dbReference>
<dbReference type="InterPro" id="IPR011701">
    <property type="entry name" value="MFS"/>
</dbReference>
<accession>A0A0J0XUD1</accession>
<evidence type="ECO:0000256" key="1">
    <source>
        <dbReference type="ARBA" id="ARBA00004141"/>
    </source>
</evidence>
<keyword evidence="5 6" id="KW-0472">Membrane</keyword>
<feature type="transmembrane region" description="Helical" evidence="6">
    <location>
        <begin position="183"/>
        <end position="203"/>
    </location>
</feature>
<dbReference type="FunFam" id="1.20.1250.20:FF:000018">
    <property type="entry name" value="MFS transporter permease"/>
    <property type="match status" value="1"/>
</dbReference>
<dbReference type="InterPro" id="IPR020846">
    <property type="entry name" value="MFS_dom"/>
</dbReference>
<dbReference type="Pfam" id="PF07690">
    <property type="entry name" value="MFS_1"/>
    <property type="match status" value="1"/>
</dbReference>
<gene>
    <name evidence="8" type="ORF">CC85DRAFT_324201</name>
</gene>
<dbReference type="Proteomes" id="UP000053611">
    <property type="component" value="Unassembled WGS sequence"/>
</dbReference>
<feature type="transmembrane region" description="Helical" evidence="6">
    <location>
        <begin position="123"/>
        <end position="142"/>
    </location>
</feature>
<comment type="subcellular location">
    <subcellularLocation>
        <location evidence="1">Membrane</location>
        <topology evidence="1">Multi-pass membrane protein</topology>
    </subcellularLocation>
</comment>
<feature type="transmembrane region" description="Helical" evidence="6">
    <location>
        <begin position="93"/>
        <end position="111"/>
    </location>
</feature>
<dbReference type="GO" id="GO:0022857">
    <property type="term" value="F:transmembrane transporter activity"/>
    <property type="evidence" value="ECO:0007669"/>
    <property type="project" value="InterPro"/>
</dbReference>
<evidence type="ECO:0000313" key="9">
    <source>
        <dbReference type="Proteomes" id="UP000053611"/>
    </source>
</evidence>
<dbReference type="PANTHER" id="PTHR43791">
    <property type="entry name" value="PERMEASE-RELATED"/>
    <property type="match status" value="1"/>
</dbReference>
<protein>
    <submittedName>
        <fullName evidence="8">MFS general substrate transporter</fullName>
    </submittedName>
</protein>
<keyword evidence="4 6" id="KW-1133">Transmembrane helix</keyword>
<sequence length="490" mass="54465">MSEKKSDAVEAVERPSLDGGVKEAQAAPFVDIDDGFDPALVKRTMRKVDWRLIPILIAMYTISLIDRTNLATARAANKVKMDREIGTGSGQRYTIITLTFFIPYIILEIPSQIGLRYFGVRNWLSAAVLLWGVIMICMGFAPNWNTLAGLRAVLGVFEAALFPGCAYLLSCWYPRRSMAKRNVLFYTSSAVLGNFATIIGYGFSLMDGTRGLSGWAWIFIWFGIMTVVVAIVAYLTLVDFPDRATFLTEEERNIVLTRIQRDRADSVHDPLTWSKIVKYSKDFKPWLFAWFFMSATVSSYALAYFLPVILAQLGFDNVQSMVLNVPPNAWSVIPALITAYIADRYRNTRAAVIMFSGICLIVGTAMYSQLGAKQKVARYAGIFLAVQGGNCNVPLVLSWAQTSIRAQSKRAFMAAVVVCFGGLGGILASVAFNQNEAKKGYRSGVIFTMAINAVTVVGAGLLHVWMRFENRRAEKNGKVLEEDENFRYQG</sequence>
<reference evidence="8 9" key="1">
    <citation type="submission" date="2015-03" db="EMBL/GenBank/DDBJ databases">
        <title>Genomics and transcriptomics of the oil-accumulating basidiomycete yeast T. oleaginosus allow insights into substrate utilization and the diverse evolutionary trajectories of mating systems in fungi.</title>
        <authorList>
            <consortium name="DOE Joint Genome Institute"/>
            <person name="Kourist R."/>
            <person name="Kracht O."/>
            <person name="Bracharz F."/>
            <person name="Lipzen A."/>
            <person name="Nolan M."/>
            <person name="Ohm R."/>
            <person name="Grigoriev I."/>
            <person name="Sun S."/>
            <person name="Heitman J."/>
            <person name="Bruck T."/>
            <person name="Nowrousian M."/>
        </authorList>
    </citation>
    <scope>NUCLEOTIDE SEQUENCE [LARGE SCALE GENOMIC DNA]</scope>
    <source>
        <strain evidence="8 9">IBC0246</strain>
    </source>
</reference>
<feature type="transmembrane region" description="Helical" evidence="6">
    <location>
        <begin position="148"/>
        <end position="171"/>
    </location>
</feature>
<dbReference type="InterPro" id="IPR036259">
    <property type="entry name" value="MFS_trans_sf"/>
</dbReference>
<keyword evidence="9" id="KW-1185">Reference proteome</keyword>
<feature type="transmembrane region" description="Helical" evidence="6">
    <location>
        <begin position="411"/>
        <end position="432"/>
    </location>
</feature>
<proteinExistence type="predicted"/>
<feature type="transmembrane region" description="Helical" evidence="6">
    <location>
        <begin position="287"/>
        <end position="315"/>
    </location>
</feature>
<feature type="transmembrane region" description="Helical" evidence="6">
    <location>
        <begin position="376"/>
        <end position="399"/>
    </location>
</feature>
<feature type="transmembrane region" description="Helical" evidence="6">
    <location>
        <begin position="215"/>
        <end position="237"/>
    </location>
</feature>
<dbReference type="SUPFAM" id="SSF103473">
    <property type="entry name" value="MFS general substrate transporter"/>
    <property type="match status" value="1"/>
</dbReference>
<dbReference type="PANTHER" id="PTHR43791:SF3">
    <property type="entry name" value="MAJOR FACILITATOR SUPERFAMILY (MFS) PROFILE DOMAIN-CONTAINING PROTEIN"/>
    <property type="match status" value="1"/>
</dbReference>
<feature type="transmembrane region" description="Helical" evidence="6">
    <location>
        <begin position="327"/>
        <end position="343"/>
    </location>
</feature>
<feature type="domain" description="Major facilitator superfamily (MFS) profile" evidence="7">
    <location>
        <begin position="55"/>
        <end position="471"/>
    </location>
</feature>
<name>A0A0J0XUD1_9TREE</name>
<dbReference type="Gene3D" id="1.20.1250.20">
    <property type="entry name" value="MFS general substrate transporter like domains"/>
    <property type="match status" value="2"/>
</dbReference>
<evidence type="ECO:0000256" key="6">
    <source>
        <dbReference type="SAM" id="Phobius"/>
    </source>
</evidence>
<feature type="transmembrane region" description="Helical" evidence="6">
    <location>
        <begin position="444"/>
        <end position="465"/>
    </location>
</feature>
<evidence type="ECO:0000256" key="5">
    <source>
        <dbReference type="ARBA" id="ARBA00023136"/>
    </source>
</evidence>
<evidence type="ECO:0000259" key="7">
    <source>
        <dbReference type="PROSITE" id="PS50850"/>
    </source>
</evidence>
<feature type="transmembrane region" description="Helical" evidence="6">
    <location>
        <begin position="350"/>
        <end position="370"/>
    </location>
</feature>
<evidence type="ECO:0000256" key="4">
    <source>
        <dbReference type="ARBA" id="ARBA00022989"/>
    </source>
</evidence>
<keyword evidence="2" id="KW-0813">Transport</keyword>
<dbReference type="OrthoDB" id="3639251at2759"/>
<dbReference type="EMBL" id="KQ087185">
    <property type="protein sequence ID" value="KLT44711.1"/>
    <property type="molecule type" value="Genomic_DNA"/>
</dbReference>
<feature type="transmembrane region" description="Helical" evidence="6">
    <location>
        <begin position="52"/>
        <end position="73"/>
    </location>
</feature>
<keyword evidence="3 6" id="KW-0812">Transmembrane</keyword>
<dbReference type="AlphaFoldDB" id="A0A0J0XUD1"/>
<organism evidence="8 9">
    <name type="scientific">Cutaneotrichosporon oleaginosum</name>
    <dbReference type="NCBI Taxonomy" id="879819"/>
    <lineage>
        <taxon>Eukaryota</taxon>
        <taxon>Fungi</taxon>
        <taxon>Dikarya</taxon>
        <taxon>Basidiomycota</taxon>
        <taxon>Agaricomycotina</taxon>
        <taxon>Tremellomycetes</taxon>
        <taxon>Trichosporonales</taxon>
        <taxon>Trichosporonaceae</taxon>
        <taxon>Cutaneotrichosporon</taxon>
    </lineage>
</organism>
<dbReference type="GeneID" id="28986842"/>
<evidence type="ECO:0000256" key="3">
    <source>
        <dbReference type="ARBA" id="ARBA00022692"/>
    </source>
</evidence>